<evidence type="ECO:0000313" key="3">
    <source>
        <dbReference type="EMBL" id="MCC2254122.1"/>
    </source>
</evidence>
<reference evidence="3 4" key="1">
    <citation type="submission" date="2021-10" db="EMBL/GenBank/DDBJ databases">
        <title>Anaerobic single-cell dispensing facilitates the cultivation of human gut bacteria.</title>
        <authorList>
            <person name="Afrizal A."/>
        </authorList>
    </citation>
    <scope>NUCLEOTIDE SEQUENCE [LARGE SCALE GENOMIC DNA]</scope>
    <source>
        <strain evidence="3 4">CLA-AA-H200</strain>
    </source>
</reference>
<name>A0ABS8FY74_9FIRM</name>
<evidence type="ECO:0000256" key="2">
    <source>
        <dbReference type="SAM" id="Phobius"/>
    </source>
</evidence>
<gene>
    <name evidence="3" type="ORF">LKD70_06660</name>
</gene>
<dbReference type="Proteomes" id="UP001198151">
    <property type="component" value="Unassembled WGS sequence"/>
</dbReference>
<keyword evidence="4" id="KW-1185">Reference proteome</keyword>
<dbReference type="RefSeq" id="WP_227707257.1">
    <property type="nucleotide sequence ID" value="NZ_JAJEQX010000009.1"/>
</dbReference>
<dbReference type="Gene3D" id="2.170.120.30">
    <property type="match status" value="2"/>
</dbReference>
<feature type="region of interest" description="Disordered" evidence="1">
    <location>
        <begin position="410"/>
        <end position="439"/>
    </location>
</feature>
<keyword evidence="2" id="KW-1133">Transmembrane helix</keyword>
<protein>
    <recommendedName>
        <fullName evidence="5">YbbR-like protein</fullName>
    </recommendedName>
</protein>
<feature type="compositionally biased region" description="Low complexity" evidence="1">
    <location>
        <begin position="429"/>
        <end position="439"/>
    </location>
</feature>
<dbReference type="PANTHER" id="PTHR37804:SF1">
    <property type="entry name" value="CDAA REGULATORY PROTEIN CDAR"/>
    <property type="match status" value="1"/>
</dbReference>
<dbReference type="InterPro" id="IPR012505">
    <property type="entry name" value="YbbR"/>
</dbReference>
<keyword evidence="2" id="KW-0472">Membrane</keyword>
<proteinExistence type="predicted"/>
<evidence type="ECO:0008006" key="5">
    <source>
        <dbReference type="Google" id="ProtNLM"/>
    </source>
</evidence>
<accession>A0ABS8FY74</accession>
<dbReference type="Pfam" id="PF07949">
    <property type="entry name" value="YbbR"/>
    <property type="match status" value="2"/>
</dbReference>
<feature type="compositionally biased region" description="Acidic residues" evidence="1">
    <location>
        <begin position="416"/>
        <end position="428"/>
    </location>
</feature>
<keyword evidence="2" id="KW-0812">Transmembrane</keyword>
<dbReference type="PANTHER" id="PTHR37804">
    <property type="entry name" value="CDAA REGULATORY PROTEIN CDAR"/>
    <property type="match status" value="1"/>
</dbReference>
<evidence type="ECO:0000313" key="4">
    <source>
        <dbReference type="Proteomes" id="UP001198151"/>
    </source>
</evidence>
<dbReference type="EMBL" id="JAJEQX010000009">
    <property type="protein sequence ID" value="MCC2254122.1"/>
    <property type="molecule type" value="Genomic_DNA"/>
</dbReference>
<comment type="caution">
    <text evidence="3">The sequence shown here is derived from an EMBL/GenBank/DDBJ whole genome shotgun (WGS) entry which is preliminary data.</text>
</comment>
<dbReference type="InterPro" id="IPR053154">
    <property type="entry name" value="c-di-AMP_regulator"/>
</dbReference>
<dbReference type="Gene3D" id="2.170.120.40">
    <property type="entry name" value="YbbR-like domain"/>
    <property type="match status" value="2"/>
</dbReference>
<organism evidence="3 4">
    <name type="scientific">Ruminococcus turbiniformis</name>
    <dbReference type="NCBI Taxonomy" id="2881258"/>
    <lineage>
        <taxon>Bacteria</taxon>
        <taxon>Bacillati</taxon>
        <taxon>Bacillota</taxon>
        <taxon>Clostridia</taxon>
        <taxon>Eubacteriales</taxon>
        <taxon>Oscillospiraceae</taxon>
        <taxon>Ruminococcus</taxon>
    </lineage>
</organism>
<sequence>MRKYRFTNNIGLKIIALVFSAFLWLIVVNVDNPIGSSTFSEIPVHITNDDIITSSGEVYQVIGEQTVSVTVYATREVRQKLTAEDIIATADIREMSGSLVPVSIEIPDYEGDYETAYASPRNLQIQTEKSGRKVLPLTVSTQGDVRDGYILGDMTVHPDNVTITGAESTLDRIDRAVARIDVNDLYEDAEITAELILYDSNGNVISQNQLENNLGSGGVSVSVEVLEVKSVPVVFSVSGTPAEGYDYTGCTSEPDTVQICGKSEDIDSVQQISVPASVISVSGASEPIEQDVDITPYLPEGVSLVDENMGTVKVTAMIEEEGTRTIDFLVSSIRINNLADSLQVSYEPDAEITLRFSGEQQSLDVLDISSAVSVDLQEYTEPGTYDVPVHVEIPDGITLMEEVTVRLTIEEKTEEVPGEGSGESEEDGQNSQSGEADSG</sequence>
<evidence type="ECO:0000256" key="1">
    <source>
        <dbReference type="SAM" id="MobiDB-lite"/>
    </source>
</evidence>
<feature type="transmembrane region" description="Helical" evidence="2">
    <location>
        <begin position="12"/>
        <end position="30"/>
    </location>
</feature>